<dbReference type="Proteomes" id="UP001610446">
    <property type="component" value="Unassembled WGS sequence"/>
</dbReference>
<evidence type="ECO:0000313" key="2">
    <source>
        <dbReference type="EMBL" id="KAL2826909.1"/>
    </source>
</evidence>
<reference evidence="2 3" key="1">
    <citation type="submission" date="2024-07" db="EMBL/GenBank/DDBJ databases">
        <title>Section-level genome sequencing and comparative genomics of Aspergillus sections Usti and Cavernicolus.</title>
        <authorList>
            <consortium name="Lawrence Berkeley National Laboratory"/>
            <person name="Nybo J.L."/>
            <person name="Vesth T.C."/>
            <person name="Theobald S."/>
            <person name="Frisvad J.C."/>
            <person name="Larsen T.O."/>
            <person name="Kjaerboelling I."/>
            <person name="Rothschild-Mancinelli K."/>
            <person name="Lyhne E.K."/>
            <person name="Kogle M.E."/>
            <person name="Barry K."/>
            <person name="Clum A."/>
            <person name="Na H."/>
            <person name="Ledsgaard L."/>
            <person name="Lin J."/>
            <person name="Lipzen A."/>
            <person name="Kuo A."/>
            <person name="Riley R."/>
            <person name="Mondo S."/>
            <person name="Labutti K."/>
            <person name="Haridas S."/>
            <person name="Pangalinan J."/>
            <person name="Salamov A.A."/>
            <person name="Simmons B.A."/>
            <person name="Magnuson J.K."/>
            <person name="Chen J."/>
            <person name="Drula E."/>
            <person name="Henrissat B."/>
            <person name="Wiebenga A."/>
            <person name="Lubbers R.J."/>
            <person name="Gomes A.C."/>
            <person name="Makela M.R."/>
            <person name="Stajich J."/>
            <person name="Grigoriev I.V."/>
            <person name="Mortensen U.H."/>
            <person name="De Vries R.P."/>
            <person name="Baker S.E."/>
            <person name="Andersen M.R."/>
        </authorList>
    </citation>
    <scope>NUCLEOTIDE SEQUENCE [LARGE SCALE GENOMIC DNA]</scope>
    <source>
        <strain evidence="2 3">CBS 123904</strain>
    </source>
</reference>
<dbReference type="EMBL" id="JBFXLU010000422">
    <property type="protein sequence ID" value="KAL2826909.1"/>
    <property type="molecule type" value="Genomic_DNA"/>
</dbReference>
<name>A0ABR4IGN1_9EURO</name>
<keyword evidence="1" id="KW-0812">Transmembrane</keyword>
<organism evidence="2 3">
    <name type="scientific">Aspergillus pseudoustus</name>
    <dbReference type="NCBI Taxonomy" id="1810923"/>
    <lineage>
        <taxon>Eukaryota</taxon>
        <taxon>Fungi</taxon>
        <taxon>Dikarya</taxon>
        <taxon>Ascomycota</taxon>
        <taxon>Pezizomycotina</taxon>
        <taxon>Eurotiomycetes</taxon>
        <taxon>Eurotiomycetidae</taxon>
        <taxon>Eurotiales</taxon>
        <taxon>Aspergillaceae</taxon>
        <taxon>Aspergillus</taxon>
        <taxon>Aspergillus subgen. Nidulantes</taxon>
    </lineage>
</organism>
<evidence type="ECO:0000313" key="3">
    <source>
        <dbReference type="Proteomes" id="UP001610446"/>
    </source>
</evidence>
<gene>
    <name evidence="2" type="ORF">BJY01DRAFT_229525</name>
</gene>
<feature type="transmembrane region" description="Helical" evidence="1">
    <location>
        <begin position="41"/>
        <end position="63"/>
    </location>
</feature>
<keyword evidence="1" id="KW-0472">Membrane</keyword>
<keyword evidence="3" id="KW-1185">Reference proteome</keyword>
<keyword evidence="1" id="KW-1133">Transmembrane helix</keyword>
<protein>
    <submittedName>
        <fullName evidence="2">Uncharacterized protein</fullName>
    </submittedName>
</protein>
<evidence type="ECO:0000256" key="1">
    <source>
        <dbReference type="SAM" id="Phobius"/>
    </source>
</evidence>
<feature type="transmembrane region" description="Helical" evidence="1">
    <location>
        <begin position="12"/>
        <end position="29"/>
    </location>
</feature>
<proteinExistence type="predicted"/>
<sequence length="71" mass="7854">MANQQLKLPWPSTAGMGSFCAACYLTSAATKRGFAFDSRPLYSVINTLNHVLPPHLVALLYFFSPLPLPWN</sequence>
<comment type="caution">
    <text evidence="2">The sequence shown here is derived from an EMBL/GenBank/DDBJ whole genome shotgun (WGS) entry which is preliminary data.</text>
</comment>
<accession>A0ABR4IGN1</accession>